<dbReference type="GeneID" id="92179637"/>
<evidence type="ECO:0000256" key="1">
    <source>
        <dbReference type="SAM" id="MobiDB-lite"/>
    </source>
</evidence>
<feature type="region of interest" description="Disordered" evidence="1">
    <location>
        <begin position="360"/>
        <end position="411"/>
    </location>
</feature>
<reference evidence="2 3" key="1">
    <citation type="journal article" date="2024" name="bioRxiv">
        <title>Comparative genomics of Cryptococcus and Kwoniella reveals pathogenesis evolution and contrasting karyotype dynamics via intercentromeric recombination or chromosome fusion.</title>
        <authorList>
            <person name="Coelho M.A."/>
            <person name="David-Palma M."/>
            <person name="Shea T."/>
            <person name="Bowers K."/>
            <person name="McGinley-Smith S."/>
            <person name="Mohammad A.W."/>
            <person name="Gnirke A."/>
            <person name="Yurkov A.M."/>
            <person name="Nowrousian M."/>
            <person name="Sun S."/>
            <person name="Cuomo C.A."/>
            <person name="Heitman J."/>
        </authorList>
    </citation>
    <scope>NUCLEOTIDE SEQUENCE [LARGE SCALE GENOMIC DNA]</scope>
    <source>
        <strain evidence="2 3">CBS 13917</strain>
    </source>
</reference>
<protein>
    <submittedName>
        <fullName evidence="2">Uncharacterized protein</fullName>
    </submittedName>
</protein>
<sequence length="411" mass="45936">MLTTAEFNDLEVWVEINLGIRSYTLKEYRPSFSQATTRLPPTFTTYLQIPYPSPPSITYSIHVRNTSPKEWIGDLLSDPEIDRVPLDTAFLYPIPGHGAVHRCFSKIDFGDLTTEQIGACEVSVLEGHQLVGSRTEGCKRNDYDRHFPGQSHPTTREISKLDIALFDDDSVDPWCRIIFIYGTRPALTANGVFDCSSISKSPNILMSGTLEQDTPGGEILVPASPEISRSNLIIQPSRPSHPAQGESLVDVTDRKEPTFSKMAEIASSGHDAATSRRVEARPAEPHESVRPADMVQSHQARIPKSTTQAYQSEDNIRRIDFAYQRSSVASHVDSSANKSDTARVISCSGYAPECGIFRKRDTSDRMTTQPRRREIYGDKHRSGRQDKEGEARREKQRGVKEGKGRRDGRTV</sequence>
<dbReference type="AlphaFoldDB" id="A0AAW0YZ37"/>
<dbReference type="EMBL" id="JBCAWK010000004">
    <property type="protein sequence ID" value="KAK8861556.1"/>
    <property type="molecule type" value="Genomic_DNA"/>
</dbReference>
<gene>
    <name evidence="2" type="ORF">IAR55_002378</name>
</gene>
<feature type="compositionally biased region" description="Polar residues" evidence="1">
    <location>
        <begin position="296"/>
        <end position="309"/>
    </location>
</feature>
<organism evidence="2 3">
    <name type="scientific">Kwoniella newhampshirensis</name>
    <dbReference type="NCBI Taxonomy" id="1651941"/>
    <lineage>
        <taxon>Eukaryota</taxon>
        <taxon>Fungi</taxon>
        <taxon>Dikarya</taxon>
        <taxon>Basidiomycota</taxon>
        <taxon>Agaricomycotina</taxon>
        <taxon>Tremellomycetes</taxon>
        <taxon>Tremellales</taxon>
        <taxon>Cryptococcaceae</taxon>
        <taxon>Kwoniella</taxon>
    </lineage>
</organism>
<feature type="compositionally biased region" description="Basic and acidic residues" evidence="1">
    <location>
        <begin position="371"/>
        <end position="411"/>
    </location>
</feature>
<proteinExistence type="predicted"/>
<feature type="region of interest" description="Disordered" evidence="1">
    <location>
        <begin position="266"/>
        <end position="309"/>
    </location>
</feature>
<keyword evidence="3" id="KW-1185">Reference proteome</keyword>
<evidence type="ECO:0000313" key="3">
    <source>
        <dbReference type="Proteomes" id="UP001388673"/>
    </source>
</evidence>
<comment type="caution">
    <text evidence="2">The sequence shown here is derived from an EMBL/GenBank/DDBJ whole genome shotgun (WGS) entry which is preliminary data.</text>
</comment>
<dbReference type="RefSeq" id="XP_066804181.1">
    <property type="nucleotide sequence ID" value="XM_066945492.1"/>
</dbReference>
<dbReference type="Proteomes" id="UP001388673">
    <property type="component" value="Unassembled WGS sequence"/>
</dbReference>
<dbReference type="KEGG" id="kne:92179637"/>
<evidence type="ECO:0000313" key="2">
    <source>
        <dbReference type="EMBL" id="KAK8861556.1"/>
    </source>
</evidence>
<accession>A0AAW0YZ37</accession>
<name>A0AAW0YZ37_9TREE</name>
<feature type="compositionally biased region" description="Basic and acidic residues" evidence="1">
    <location>
        <begin position="273"/>
        <end position="290"/>
    </location>
</feature>